<accession>A0A4R1PUU3</accession>
<dbReference type="EMBL" id="SLUI01000026">
    <property type="protein sequence ID" value="TCL31817.1"/>
    <property type="molecule type" value="Genomic_DNA"/>
</dbReference>
<dbReference type="Proteomes" id="UP000295063">
    <property type="component" value="Unassembled WGS sequence"/>
</dbReference>
<gene>
    <name evidence="1" type="ORF">EV210_12629</name>
</gene>
<name>A0A4R1PUU3_9FIRM</name>
<comment type="caution">
    <text evidence="1">The sequence shown here is derived from an EMBL/GenBank/DDBJ whole genome shotgun (WGS) entry which is preliminary data.</text>
</comment>
<reference evidence="1 2" key="1">
    <citation type="submission" date="2019-03" db="EMBL/GenBank/DDBJ databases">
        <title>Genomic Encyclopedia of Type Strains, Phase IV (KMG-IV): sequencing the most valuable type-strain genomes for metagenomic binning, comparative biology and taxonomic classification.</title>
        <authorList>
            <person name="Goeker M."/>
        </authorList>
    </citation>
    <scope>NUCLEOTIDE SEQUENCE [LARGE SCALE GENOMIC DNA]</scope>
    <source>
        <strain evidence="1 2">DSM 15969</strain>
    </source>
</reference>
<protein>
    <submittedName>
        <fullName evidence="1">Uncharacterized protein</fullName>
    </submittedName>
</protein>
<evidence type="ECO:0000313" key="1">
    <source>
        <dbReference type="EMBL" id="TCL31817.1"/>
    </source>
</evidence>
<dbReference type="RefSeq" id="WP_132083714.1">
    <property type="nucleotide sequence ID" value="NZ_SLUI01000026.1"/>
</dbReference>
<sequence>MAYYEKAKTYKEALELAAKDTAFGEREQNALRGAYWVLVVQDGQITEKQRQAGKSQADAAFELQNFTVYVAMDATNGIRVEVKYSPDNTVGEYYLVGDRPVQLIYSPGGKRTALKYDWETGRLIDGGDYIAKVSFSTSDDDDVERISEESFFREVESLQKRLHLRKE</sequence>
<keyword evidence="2" id="KW-1185">Reference proteome</keyword>
<evidence type="ECO:0000313" key="2">
    <source>
        <dbReference type="Proteomes" id="UP000295063"/>
    </source>
</evidence>
<organism evidence="1 2">
    <name type="scientific">Anaerospora hongkongensis</name>
    <dbReference type="NCBI Taxonomy" id="244830"/>
    <lineage>
        <taxon>Bacteria</taxon>
        <taxon>Bacillati</taxon>
        <taxon>Bacillota</taxon>
        <taxon>Negativicutes</taxon>
        <taxon>Selenomonadales</taxon>
        <taxon>Sporomusaceae</taxon>
        <taxon>Anaerospora</taxon>
    </lineage>
</organism>
<proteinExistence type="predicted"/>
<dbReference type="AlphaFoldDB" id="A0A4R1PUU3"/>